<dbReference type="GO" id="GO:0005829">
    <property type="term" value="C:cytosol"/>
    <property type="evidence" value="ECO:0007669"/>
    <property type="project" value="TreeGrafter"/>
</dbReference>
<dbReference type="GO" id="GO:0006281">
    <property type="term" value="P:DNA repair"/>
    <property type="evidence" value="ECO:0007669"/>
    <property type="project" value="UniProtKB-KW"/>
</dbReference>
<dbReference type="PROSITE" id="PS50173">
    <property type="entry name" value="UMUC"/>
    <property type="match status" value="1"/>
</dbReference>
<dbReference type="Gene3D" id="3.40.1170.60">
    <property type="match status" value="1"/>
</dbReference>
<protein>
    <submittedName>
        <fullName evidence="7">DNA polymerase V</fullName>
    </submittedName>
</protein>
<dbReference type="InterPro" id="IPR001126">
    <property type="entry name" value="UmuC"/>
</dbReference>
<dbReference type="InterPro" id="IPR025188">
    <property type="entry name" value="DUF4113"/>
</dbReference>
<evidence type="ECO:0000256" key="1">
    <source>
        <dbReference type="ARBA" id="ARBA00010945"/>
    </source>
</evidence>
<dbReference type="InterPro" id="IPR043128">
    <property type="entry name" value="Rev_trsase/Diguanyl_cyclase"/>
</dbReference>
<dbReference type="STRING" id="42354.SAMN05216333_102230"/>
<dbReference type="GO" id="GO:0042276">
    <property type="term" value="P:error-prone translesion synthesis"/>
    <property type="evidence" value="ECO:0007669"/>
    <property type="project" value="TreeGrafter"/>
</dbReference>
<feature type="domain" description="UmuC" evidence="6">
    <location>
        <begin position="5"/>
        <end position="191"/>
    </location>
</feature>
<keyword evidence="4" id="KW-0234">DNA repair</keyword>
<dbReference type="Pfam" id="PF00817">
    <property type="entry name" value="IMS"/>
    <property type="match status" value="1"/>
</dbReference>
<dbReference type="InterPro" id="IPR043502">
    <property type="entry name" value="DNA/RNA_pol_sf"/>
</dbReference>
<evidence type="ECO:0000256" key="3">
    <source>
        <dbReference type="ARBA" id="ARBA00023199"/>
    </source>
</evidence>
<evidence type="ECO:0000313" key="8">
    <source>
        <dbReference type="Proteomes" id="UP000198814"/>
    </source>
</evidence>
<dbReference type="InterPro" id="IPR017961">
    <property type="entry name" value="DNA_pol_Y-fam_little_finger"/>
</dbReference>
<comment type="similarity">
    <text evidence="1">Belongs to the DNA polymerase type-Y family.</text>
</comment>
<sequence>MTRAIALIDCNNFYVSCERVFNPRLEGKPVVVLSNNDGCAVARSNEVKALGVKMGQPWFELKDLTRKHGIIAQSSNYALYADMSNRVMSILAMFSPQQEIYSIDECFLDLSGFGTQDLTSYGQRIRRCVKQWTGLPVCVGIGSTKTLAKLANHIAKKYPELDGVCDLNSMPSDQQNDWFNRIAAGEVWGIGRRLFPKLYDSGIRTVLNLKRASPAGMRSRFSVVMEKVIRELNGVPCIELDEIAPPRKQIVSSRSFGVAVTDLASLEEAVSLYVRRATEKLRRQQLCAGAIYVAIRTSPFNEEERYYANGLAIPLPVPTDDTVRLTKAALWGLRKIYRAGYRYQKARVMLFELVSADNRQSDLFGLVAAENKSGKLMAVMDQINAKMGSSTLKLASEGFRQPWRMKQGNRSPRYTTNWNELICVTK</sequence>
<accession>A0A1H8KSJ1</accession>
<dbReference type="PANTHER" id="PTHR11076:SF34">
    <property type="entry name" value="PROTEIN UMUC"/>
    <property type="match status" value="1"/>
</dbReference>
<dbReference type="OrthoDB" id="9808813at2"/>
<dbReference type="Pfam" id="PF11799">
    <property type="entry name" value="IMS_C"/>
    <property type="match status" value="1"/>
</dbReference>
<keyword evidence="3" id="KW-0741">SOS mutagenesis</keyword>
<dbReference type="GO" id="GO:0009432">
    <property type="term" value="P:SOS response"/>
    <property type="evidence" value="ECO:0007669"/>
    <property type="project" value="UniProtKB-KW"/>
</dbReference>
<organism evidence="7 8">
    <name type="scientific">Nitrosomonas oligotropha</name>
    <dbReference type="NCBI Taxonomy" id="42354"/>
    <lineage>
        <taxon>Bacteria</taxon>
        <taxon>Pseudomonadati</taxon>
        <taxon>Pseudomonadota</taxon>
        <taxon>Betaproteobacteria</taxon>
        <taxon>Nitrosomonadales</taxon>
        <taxon>Nitrosomonadaceae</taxon>
        <taxon>Nitrosomonas</taxon>
    </lineage>
</organism>
<dbReference type="GO" id="GO:0003887">
    <property type="term" value="F:DNA-directed DNA polymerase activity"/>
    <property type="evidence" value="ECO:0007669"/>
    <property type="project" value="TreeGrafter"/>
</dbReference>
<keyword evidence="2" id="KW-0227">DNA damage</keyword>
<evidence type="ECO:0000256" key="4">
    <source>
        <dbReference type="ARBA" id="ARBA00023204"/>
    </source>
</evidence>
<dbReference type="SUPFAM" id="SSF56672">
    <property type="entry name" value="DNA/RNA polymerases"/>
    <property type="match status" value="1"/>
</dbReference>
<dbReference type="GO" id="GO:0003684">
    <property type="term" value="F:damaged DNA binding"/>
    <property type="evidence" value="ECO:0007669"/>
    <property type="project" value="InterPro"/>
</dbReference>
<evidence type="ECO:0000259" key="6">
    <source>
        <dbReference type="PROSITE" id="PS50173"/>
    </source>
</evidence>
<keyword evidence="5" id="KW-0742">SOS response</keyword>
<evidence type="ECO:0000256" key="2">
    <source>
        <dbReference type="ARBA" id="ARBA00022763"/>
    </source>
</evidence>
<dbReference type="Proteomes" id="UP000198814">
    <property type="component" value="Unassembled WGS sequence"/>
</dbReference>
<proteinExistence type="inferred from homology"/>
<keyword evidence="8" id="KW-1185">Reference proteome</keyword>
<dbReference type="PANTHER" id="PTHR11076">
    <property type="entry name" value="DNA REPAIR POLYMERASE UMUC / TRANSFERASE FAMILY MEMBER"/>
    <property type="match status" value="1"/>
</dbReference>
<reference evidence="8" key="1">
    <citation type="submission" date="2016-10" db="EMBL/GenBank/DDBJ databases">
        <authorList>
            <person name="Varghese N."/>
            <person name="Submissions S."/>
        </authorList>
    </citation>
    <scope>NUCLEOTIDE SEQUENCE [LARGE SCALE GENOMIC DNA]</scope>
    <source>
        <strain evidence="8">Nm76</strain>
    </source>
</reference>
<dbReference type="EMBL" id="FODO01000002">
    <property type="protein sequence ID" value="SEN95859.1"/>
    <property type="molecule type" value="Genomic_DNA"/>
</dbReference>
<dbReference type="AlphaFoldDB" id="A0A1H8KSJ1"/>
<name>A0A1H8KSJ1_9PROT</name>
<dbReference type="NCBIfam" id="NF002955">
    <property type="entry name" value="PRK03609.1"/>
    <property type="match status" value="1"/>
</dbReference>
<evidence type="ECO:0000256" key="5">
    <source>
        <dbReference type="ARBA" id="ARBA00023236"/>
    </source>
</evidence>
<dbReference type="Pfam" id="PF13438">
    <property type="entry name" value="DUF4113"/>
    <property type="match status" value="1"/>
</dbReference>
<evidence type="ECO:0000313" key="7">
    <source>
        <dbReference type="EMBL" id="SEN95859.1"/>
    </source>
</evidence>
<gene>
    <name evidence="7" type="ORF">SAMN05216333_102230</name>
</gene>
<dbReference type="Gene3D" id="3.30.70.270">
    <property type="match status" value="1"/>
</dbReference>
<dbReference type="RefSeq" id="WP_090321424.1">
    <property type="nucleotide sequence ID" value="NZ_FNOE01000027.1"/>
</dbReference>
<dbReference type="CDD" id="cd01700">
    <property type="entry name" value="PolY_Pol_V_umuC"/>
    <property type="match status" value="1"/>
</dbReference>
<dbReference type="InterPro" id="IPR050116">
    <property type="entry name" value="DNA_polymerase-Y"/>
</dbReference>